<evidence type="ECO:0000256" key="7">
    <source>
        <dbReference type="ARBA" id="ARBA00022840"/>
    </source>
</evidence>
<keyword evidence="10 17" id="KW-1133">Transmembrane helix</keyword>
<dbReference type="GO" id="GO:0000287">
    <property type="term" value="F:magnesium ion binding"/>
    <property type="evidence" value="ECO:0007669"/>
    <property type="project" value="UniProtKB-UniRule"/>
</dbReference>
<dbReference type="GO" id="GO:0012505">
    <property type="term" value="C:endomembrane system"/>
    <property type="evidence" value="ECO:0007669"/>
    <property type="project" value="UniProtKB-SubCell"/>
</dbReference>
<dbReference type="InterPro" id="IPR008250">
    <property type="entry name" value="ATPase_P-typ_transduc_dom_A_sf"/>
</dbReference>
<feature type="binding site" evidence="15">
    <location>
        <position position="829"/>
    </location>
    <ligand>
        <name>ATP</name>
        <dbReference type="ChEBI" id="CHEBI:30616"/>
    </ligand>
</feature>
<evidence type="ECO:0000259" key="19">
    <source>
        <dbReference type="Pfam" id="PF16212"/>
    </source>
</evidence>
<keyword evidence="6 15" id="KW-0547">Nucleotide-binding</keyword>
<dbReference type="SUPFAM" id="SSF81665">
    <property type="entry name" value="Calcium ATPase, transmembrane domain M"/>
    <property type="match status" value="1"/>
</dbReference>
<keyword evidence="3" id="KW-0813">Transport</keyword>
<dbReference type="Gene3D" id="3.40.50.1000">
    <property type="entry name" value="HAD superfamily/HAD-like"/>
    <property type="match status" value="1"/>
</dbReference>
<dbReference type="Proteomes" id="UP000070444">
    <property type="component" value="Unassembled WGS sequence"/>
</dbReference>
<feature type="transmembrane region" description="Helical" evidence="17">
    <location>
        <begin position="439"/>
        <end position="463"/>
    </location>
</feature>
<dbReference type="InterPro" id="IPR001757">
    <property type="entry name" value="P_typ_ATPase"/>
</dbReference>
<feature type="transmembrane region" description="Helical" evidence="17">
    <location>
        <begin position="1002"/>
        <end position="1021"/>
    </location>
</feature>
<keyword evidence="21" id="KW-1185">Reference proteome</keyword>
<feature type="binding site" evidence="16">
    <location>
        <position position="944"/>
    </location>
    <ligand>
        <name>Mg(2+)</name>
        <dbReference type="ChEBI" id="CHEBI:18420"/>
    </ligand>
</feature>
<dbReference type="GO" id="GO:0045332">
    <property type="term" value="P:phospholipid translocation"/>
    <property type="evidence" value="ECO:0007669"/>
    <property type="project" value="TreeGrafter"/>
</dbReference>
<dbReference type="GO" id="GO:0140326">
    <property type="term" value="F:ATPase-coupled intramembrane lipid transporter activity"/>
    <property type="evidence" value="ECO:0007669"/>
    <property type="project" value="UniProtKB-EC"/>
</dbReference>
<gene>
    <name evidence="20" type="ORF">CONCODRAFT_76959</name>
</gene>
<feature type="binding site" evidence="15">
    <location>
        <position position="947"/>
    </location>
    <ligand>
        <name>ATP</name>
        <dbReference type="ChEBI" id="CHEBI:30616"/>
    </ligand>
</feature>
<feature type="binding site" evidence="15">
    <location>
        <position position="647"/>
    </location>
    <ligand>
        <name>ATP</name>
        <dbReference type="ChEBI" id="CHEBI:30616"/>
    </ligand>
</feature>
<evidence type="ECO:0000256" key="10">
    <source>
        <dbReference type="ARBA" id="ARBA00022989"/>
    </source>
</evidence>
<feature type="transmembrane region" description="Helical" evidence="17">
    <location>
        <begin position="1148"/>
        <end position="1169"/>
    </location>
</feature>
<evidence type="ECO:0000256" key="14">
    <source>
        <dbReference type="PIRSR" id="PIRSR606539-1"/>
    </source>
</evidence>
<dbReference type="Gene3D" id="2.70.150.10">
    <property type="entry name" value="Calcium-transporting ATPase, cytoplasmic transduction domain A"/>
    <property type="match status" value="1"/>
</dbReference>
<dbReference type="SUPFAM" id="SSF81653">
    <property type="entry name" value="Calcium ATPase, transduction domain A"/>
    <property type="match status" value="1"/>
</dbReference>
<feature type="binding site" evidence="15">
    <location>
        <position position="747"/>
    </location>
    <ligand>
        <name>ATP</name>
        <dbReference type="ChEBI" id="CHEBI:30616"/>
    </ligand>
</feature>
<sequence length="1232" mass="140191">MAPSKYKVIREAKAIWRRFAPFQRDYPNDDAHHERANSYMFRSRSRIPGLTGRRVFLNIPVPHDYLDKHQNPKVKFPTNKIVTSKYNIFTFVPKNFFEQFRRVANLYFLIVAILQLVPIFGVGSPVFVVLPIITVIAITAVKDAVEDYRRQQADKEFNSTTTHILSNWTNVNTPANPTSSGFVNLFKKPIVAISNLFSGKKQPSLIEGCSSLHGPEFQPTIWQDVKVGDIIHIAKDEPVPADILILSSDDPDGECYIETKNLDGETNLKTRNAIPETSYIQTPLDCSRVQGYVDTDHPSSNIYVFNGNFTIMESDNDDSRDASIFKNSYTDDVRMSNLPSQTIPFNNKNVLLRGHVLRNTPFVIGVVLFTGNDTKIMLNSGTTPSKRSKIEKTMNKQVGFNAFVLFLLSLCLAVGYGITMANSSQSQRDLFGFSGDSTLWQGFINFWASVILLQNIIPISLYVSIEVVKSFQALFIYSDLNMYYEPTDSPCVPKSWNLSDDLGQVQYLFSDKTGTLTRNVMEFKHCIINGKVYGKVIPGQETDKQGGEMQERKGTDKATMISEHFHEMKKIFEPEYCEASEENITFCDADLYRDLAKDDEQSEEIKQFFLNLALCHTVLIEHNNKADSSSTSLNNNNFVYRAESPDEKALVSAAKDAGFTFMNRSKTTMGVDILGKKYDFELLDVLEFNSTRKRTSVLIKRPAPWNDIVLFIKGADNVIIDRLHEGQDEIVEQTQKQINHFSNQGLRTLCLAYKILDEGECEEWRERYKDALSSMDNRDKLVDECCEDMETDLTLLGATAIEDKLQEGVPECIESLRAAGIRVWVLTGDKMETAINIGFACSLLNKDMKVYTVTNGNAEQVEENFFHIAQEIRNKEVHDGSDAIVIDGGALKHIVDRRKCLKTLVELAPIFGSVICCRTSPLQKAQVVHMIKKGYKAITLSIGDGANDVSMIQQAHVGVAIAGEEGLQASMASDYTISQFKFLSNLLLAHGQMSYHRISEMILCFFYKNMVWTVSAFWYQFYCLFSANLYFDYSLITLYNLVFTVATVVIMGGQDLPISYENYLKNPQIYKLGIKQRFFNTYIFFTYILDSLYQSLLCYFIYHLVNSSGVDNINGKSSSLYYQSSGTAVAIVIIANLFVGFHTRYWTWIMHLFTWLCIILIFIFLPIYSMIFKENFYYVGIQVMQNANFWLAIPIAVVASLLPRYLNSYIRQTYYPNDLDIVRENQLIKKLQ</sequence>
<evidence type="ECO:0000256" key="9">
    <source>
        <dbReference type="ARBA" id="ARBA00022967"/>
    </source>
</evidence>
<evidence type="ECO:0000256" key="13">
    <source>
        <dbReference type="ARBA" id="ARBA00049128"/>
    </source>
</evidence>
<dbReference type="Pfam" id="PF16212">
    <property type="entry name" value="PhoLip_ATPase_C"/>
    <property type="match status" value="1"/>
</dbReference>
<evidence type="ECO:0000256" key="17">
    <source>
        <dbReference type="RuleBase" id="RU362033"/>
    </source>
</evidence>
<proteinExistence type="inferred from homology"/>
<evidence type="ECO:0000256" key="6">
    <source>
        <dbReference type="ARBA" id="ARBA00022741"/>
    </source>
</evidence>
<feature type="transmembrane region" description="Helical" evidence="17">
    <location>
        <begin position="1189"/>
        <end position="1206"/>
    </location>
</feature>
<dbReference type="PRINTS" id="PR00119">
    <property type="entry name" value="CATATPASE"/>
</dbReference>
<keyword evidence="5 16" id="KW-0479">Metal-binding</keyword>
<feature type="transmembrane region" description="Helical" evidence="17">
    <location>
        <begin position="1122"/>
        <end position="1141"/>
    </location>
</feature>
<feature type="binding site" evidence="15">
    <location>
        <position position="918"/>
    </location>
    <ligand>
        <name>ATP</name>
        <dbReference type="ChEBI" id="CHEBI:30616"/>
    </ligand>
</feature>
<feature type="binding site" evidence="15">
    <location>
        <position position="512"/>
    </location>
    <ligand>
        <name>ATP</name>
        <dbReference type="ChEBI" id="CHEBI:30616"/>
    </ligand>
</feature>
<dbReference type="EMBL" id="KQ964426">
    <property type="protein sequence ID" value="KXN74208.1"/>
    <property type="molecule type" value="Genomic_DNA"/>
</dbReference>
<evidence type="ECO:0000256" key="3">
    <source>
        <dbReference type="ARBA" id="ARBA00022448"/>
    </source>
</evidence>
<dbReference type="GO" id="GO:0005524">
    <property type="term" value="F:ATP binding"/>
    <property type="evidence" value="ECO:0007669"/>
    <property type="project" value="UniProtKB-UniRule"/>
</dbReference>
<dbReference type="NCBIfam" id="TIGR01652">
    <property type="entry name" value="ATPase-Plipid"/>
    <property type="match status" value="1"/>
</dbReference>
<dbReference type="InterPro" id="IPR023214">
    <property type="entry name" value="HAD_sf"/>
</dbReference>
<evidence type="ECO:0000256" key="5">
    <source>
        <dbReference type="ARBA" id="ARBA00022723"/>
    </source>
</evidence>
<dbReference type="GO" id="GO:0005886">
    <property type="term" value="C:plasma membrane"/>
    <property type="evidence" value="ECO:0007669"/>
    <property type="project" value="TreeGrafter"/>
</dbReference>
<feature type="transmembrane region" description="Helical" evidence="17">
    <location>
        <begin position="398"/>
        <end position="419"/>
    </location>
</feature>
<evidence type="ECO:0000256" key="8">
    <source>
        <dbReference type="ARBA" id="ARBA00022842"/>
    </source>
</evidence>
<feature type="transmembrane region" description="Helical" evidence="17">
    <location>
        <begin position="1079"/>
        <end position="1102"/>
    </location>
</feature>
<evidence type="ECO:0000313" key="21">
    <source>
        <dbReference type="Proteomes" id="UP000070444"/>
    </source>
</evidence>
<dbReference type="InterPro" id="IPR018303">
    <property type="entry name" value="ATPase_P-typ_P_site"/>
</dbReference>
<dbReference type="SFLD" id="SFLDF00027">
    <property type="entry name" value="p-type_atpase"/>
    <property type="match status" value="1"/>
</dbReference>
<comment type="similarity">
    <text evidence="2 17">Belongs to the cation transport ATPase (P-type) (TC 3.A.3) family. Type IV subfamily.</text>
</comment>
<feature type="binding site" evidence="16">
    <location>
        <position position="511"/>
    </location>
    <ligand>
        <name>Mg(2+)</name>
        <dbReference type="ChEBI" id="CHEBI:18420"/>
    </ligand>
</feature>
<dbReference type="NCBIfam" id="TIGR01494">
    <property type="entry name" value="ATPase_P-type"/>
    <property type="match status" value="1"/>
</dbReference>
<dbReference type="EC" id="7.6.2.1" evidence="17"/>
<dbReference type="InterPro" id="IPR023298">
    <property type="entry name" value="ATPase_P-typ_TM_dom_sf"/>
</dbReference>
<keyword evidence="4 17" id="KW-0812">Transmembrane</keyword>
<organism evidence="20 21">
    <name type="scientific">Conidiobolus coronatus (strain ATCC 28846 / CBS 209.66 / NRRL 28638)</name>
    <name type="common">Delacroixia coronata</name>
    <dbReference type="NCBI Taxonomy" id="796925"/>
    <lineage>
        <taxon>Eukaryota</taxon>
        <taxon>Fungi</taxon>
        <taxon>Fungi incertae sedis</taxon>
        <taxon>Zoopagomycota</taxon>
        <taxon>Entomophthoromycotina</taxon>
        <taxon>Entomophthoromycetes</taxon>
        <taxon>Entomophthorales</taxon>
        <taxon>Ancylistaceae</taxon>
        <taxon>Conidiobolus</taxon>
    </lineage>
</organism>
<dbReference type="CDD" id="cd02073">
    <property type="entry name" value="P-type_ATPase_APLT_Dnf-like"/>
    <property type="match status" value="1"/>
</dbReference>
<dbReference type="InterPro" id="IPR044492">
    <property type="entry name" value="P_typ_ATPase_HD_dom"/>
</dbReference>
<feature type="binding site" evidence="15">
    <location>
        <position position="511"/>
    </location>
    <ligand>
        <name>ATP</name>
        <dbReference type="ChEBI" id="CHEBI:30616"/>
    </ligand>
</feature>
<evidence type="ECO:0000256" key="1">
    <source>
        <dbReference type="ARBA" id="ARBA00004127"/>
    </source>
</evidence>
<dbReference type="Pfam" id="PF13246">
    <property type="entry name" value="Cation_ATPase"/>
    <property type="match status" value="1"/>
</dbReference>
<dbReference type="OMA" id="GFNTYYW"/>
<feature type="binding site" evidence="15">
    <location>
        <position position="828"/>
    </location>
    <ligand>
        <name>ATP</name>
        <dbReference type="ChEBI" id="CHEBI:30616"/>
    </ligand>
</feature>
<evidence type="ECO:0000313" key="20">
    <source>
        <dbReference type="EMBL" id="KXN74208.1"/>
    </source>
</evidence>
<feature type="binding site" evidence="15">
    <location>
        <position position="513"/>
    </location>
    <ligand>
        <name>ATP</name>
        <dbReference type="ChEBI" id="CHEBI:30616"/>
    </ligand>
</feature>
<keyword evidence="7 15" id="KW-0067">ATP-binding</keyword>
<dbReference type="PANTHER" id="PTHR24092:SF180">
    <property type="entry name" value="PHOSPHOLIPID-TRANSPORTING ATPASE DNF1-RELATED"/>
    <property type="match status" value="1"/>
</dbReference>
<dbReference type="InterPro" id="IPR023299">
    <property type="entry name" value="ATPase_P-typ_cyto_dom_N"/>
</dbReference>
<feature type="domain" description="P-type ATPase N-terminal" evidence="18">
    <location>
        <begin position="67"/>
        <end position="126"/>
    </location>
</feature>
<feature type="binding site" evidence="16">
    <location>
        <position position="948"/>
    </location>
    <ligand>
        <name>Mg(2+)</name>
        <dbReference type="ChEBI" id="CHEBI:18420"/>
    </ligand>
</feature>
<name>A0A137PGU5_CONC2</name>
<comment type="subcellular location">
    <subcellularLocation>
        <location evidence="1">Endomembrane system</location>
        <topology evidence="1">Multi-pass membrane protein</topology>
    </subcellularLocation>
    <subcellularLocation>
        <location evidence="17">Membrane</location>
        <topology evidence="17">Multi-pass membrane protein</topology>
    </subcellularLocation>
</comment>
<dbReference type="GO" id="GO:0016887">
    <property type="term" value="F:ATP hydrolysis activity"/>
    <property type="evidence" value="ECO:0007669"/>
    <property type="project" value="InterPro"/>
</dbReference>
<feature type="binding site" evidence="16">
    <location>
        <position position="513"/>
    </location>
    <ligand>
        <name>Mg(2+)</name>
        <dbReference type="ChEBI" id="CHEBI:18420"/>
    </ligand>
</feature>
<keyword evidence="9 17" id="KW-1278">Translocase</keyword>
<dbReference type="AlphaFoldDB" id="A0A137PGU5"/>
<reference evidence="20 21" key="1">
    <citation type="journal article" date="2015" name="Genome Biol. Evol.">
        <title>Phylogenomic analyses indicate that early fungi evolved digesting cell walls of algal ancestors of land plants.</title>
        <authorList>
            <person name="Chang Y."/>
            <person name="Wang S."/>
            <person name="Sekimoto S."/>
            <person name="Aerts A.L."/>
            <person name="Choi C."/>
            <person name="Clum A."/>
            <person name="LaButti K.M."/>
            <person name="Lindquist E.A."/>
            <person name="Yee Ngan C."/>
            <person name="Ohm R.A."/>
            <person name="Salamov A.A."/>
            <person name="Grigoriev I.V."/>
            <person name="Spatafora J.W."/>
            <person name="Berbee M.L."/>
        </authorList>
    </citation>
    <scope>NUCLEOTIDE SEQUENCE [LARGE SCALE GENOMIC DNA]</scope>
    <source>
        <strain evidence="20 21">NRRL 28638</strain>
    </source>
</reference>
<feature type="domain" description="P-type ATPase C-terminal" evidence="19">
    <location>
        <begin position="971"/>
        <end position="1217"/>
    </location>
</feature>
<dbReference type="SUPFAM" id="SSF56784">
    <property type="entry name" value="HAD-like"/>
    <property type="match status" value="1"/>
</dbReference>
<dbReference type="Pfam" id="PF16209">
    <property type="entry name" value="PhoLip_ATPase_N"/>
    <property type="match status" value="1"/>
</dbReference>
<evidence type="ECO:0000256" key="15">
    <source>
        <dbReference type="PIRSR" id="PIRSR606539-2"/>
    </source>
</evidence>
<keyword evidence="8 16" id="KW-0460">Magnesium</keyword>
<dbReference type="PROSITE" id="PS00154">
    <property type="entry name" value="ATPASE_E1_E2"/>
    <property type="match status" value="1"/>
</dbReference>
<dbReference type="OrthoDB" id="377733at2759"/>
<dbReference type="SFLD" id="SFLDG00002">
    <property type="entry name" value="C1.7:_P-type_atpase_like"/>
    <property type="match status" value="1"/>
</dbReference>
<comment type="cofactor">
    <cofactor evidence="16">
        <name>Mg(2+)</name>
        <dbReference type="ChEBI" id="CHEBI:18420"/>
    </cofactor>
</comment>
<dbReference type="STRING" id="796925.A0A137PGU5"/>
<dbReference type="FunFam" id="3.40.50.1000:FF:000014">
    <property type="entry name" value="Phospholipid-transporting ATPase"/>
    <property type="match status" value="1"/>
</dbReference>
<protein>
    <recommendedName>
        <fullName evidence="17">Phospholipid-transporting ATPase</fullName>
        <ecNumber evidence="17">7.6.2.1</ecNumber>
    </recommendedName>
</protein>
<feature type="active site" description="4-aspartylphosphate intermediate" evidence="14">
    <location>
        <position position="511"/>
    </location>
</feature>
<comment type="catalytic activity">
    <reaction evidence="13">
        <text>a 1,2-diacyl-sn-glycero-3-phosphoethanolamine(out) + ATP + H2O = a 1,2-diacyl-sn-glycero-3-phosphoethanolamine(in) + ADP + phosphate + H(+)</text>
        <dbReference type="Rhea" id="RHEA:66132"/>
        <dbReference type="ChEBI" id="CHEBI:15377"/>
        <dbReference type="ChEBI" id="CHEBI:15378"/>
        <dbReference type="ChEBI" id="CHEBI:30616"/>
        <dbReference type="ChEBI" id="CHEBI:43474"/>
        <dbReference type="ChEBI" id="CHEBI:64612"/>
        <dbReference type="ChEBI" id="CHEBI:456216"/>
    </reaction>
    <physiologicalReaction direction="left-to-right" evidence="13">
        <dbReference type="Rhea" id="RHEA:66133"/>
    </physiologicalReaction>
</comment>
<comment type="catalytic activity">
    <reaction evidence="12 17">
        <text>ATP + H2O + phospholipidSide 1 = ADP + phosphate + phospholipidSide 2.</text>
        <dbReference type="EC" id="7.6.2.1"/>
    </reaction>
</comment>
<feature type="binding site" evidence="15">
    <location>
        <position position="688"/>
    </location>
    <ligand>
        <name>ATP</name>
        <dbReference type="ChEBI" id="CHEBI:30616"/>
    </ligand>
</feature>
<keyword evidence="11 17" id="KW-0472">Membrane</keyword>
<dbReference type="InterPro" id="IPR032630">
    <property type="entry name" value="P_typ_ATPase_c"/>
</dbReference>
<dbReference type="Gene3D" id="3.40.1110.10">
    <property type="entry name" value="Calcium-transporting ATPase, cytoplasmic domain N"/>
    <property type="match status" value="1"/>
</dbReference>
<dbReference type="PANTHER" id="PTHR24092">
    <property type="entry name" value="PROBABLE PHOSPHOLIPID-TRANSPORTING ATPASE"/>
    <property type="match status" value="1"/>
</dbReference>
<evidence type="ECO:0000259" key="18">
    <source>
        <dbReference type="Pfam" id="PF16209"/>
    </source>
</evidence>
<evidence type="ECO:0000256" key="2">
    <source>
        <dbReference type="ARBA" id="ARBA00008109"/>
    </source>
</evidence>
<feature type="binding site" evidence="15">
    <location>
        <position position="924"/>
    </location>
    <ligand>
        <name>ATP</name>
        <dbReference type="ChEBI" id="CHEBI:30616"/>
    </ligand>
</feature>
<feature type="transmembrane region" description="Helical" evidence="17">
    <location>
        <begin position="126"/>
        <end position="145"/>
    </location>
</feature>
<feature type="binding site" evidence="15">
    <location>
        <position position="948"/>
    </location>
    <ligand>
        <name>ATP</name>
        <dbReference type="ChEBI" id="CHEBI:30616"/>
    </ligand>
</feature>
<evidence type="ECO:0000256" key="4">
    <source>
        <dbReference type="ARBA" id="ARBA00022692"/>
    </source>
</evidence>
<dbReference type="InterPro" id="IPR036412">
    <property type="entry name" value="HAD-like_sf"/>
</dbReference>
<feature type="binding site" evidence="15">
    <location>
        <position position="827"/>
    </location>
    <ligand>
        <name>ATP</name>
        <dbReference type="ChEBI" id="CHEBI:30616"/>
    </ligand>
</feature>
<feature type="transmembrane region" description="Helical" evidence="17">
    <location>
        <begin position="1033"/>
        <end position="1058"/>
    </location>
</feature>
<evidence type="ECO:0000256" key="12">
    <source>
        <dbReference type="ARBA" id="ARBA00034036"/>
    </source>
</evidence>
<dbReference type="InterPro" id="IPR006539">
    <property type="entry name" value="P-type_ATPase_IV"/>
</dbReference>
<feature type="transmembrane region" description="Helical" evidence="17">
    <location>
        <begin position="103"/>
        <end position="120"/>
    </location>
</feature>
<accession>A0A137PGU5</accession>
<feature type="binding site" evidence="15">
    <location>
        <position position="713"/>
    </location>
    <ligand>
        <name>ATP</name>
        <dbReference type="ChEBI" id="CHEBI:30616"/>
    </ligand>
</feature>
<dbReference type="InterPro" id="IPR032631">
    <property type="entry name" value="P-type_ATPase_N"/>
</dbReference>
<evidence type="ECO:0000256" key="16">
    <source>
        <dbReference type="PIRSR" id="PIRSR606539-3"/>
    </source>
</evidence>
<dbReference type="SFLD" id="SFLDS00003">
    <property type="entry name" value="Haloacid_Dehalogenase"/>
    <property type="match status" value="1"/>
</dbReference>
<evidence type="ECO:0000256" key="11">
    <source>
        <dbReference type="ARBA" id="ARBA00023136"/>
    </source>
</evidence>
<dbReference type="SUPFAM" id="SSF81660">
    <property type="entry name" value="Metal cation-transporting ATPase, ATP-binding domain N"/>
    <property type="match status" value="1"/>
</dbReference>